<dbReference type="AlphaFoldDB" id="A0A8U0HR38"/>
<evidence type="ECO:0000313" key="3">
    <source>
        <dbReference type="Proteomes" id="UP000830729"/>
    </source>
</evidence>
<dbReference type="GeneID" id="72186016"/>
<dbReference type="InterPro" id="IPR011009">
    <property type="entry name" value="Kinase-like_dom_sf"/>
</dbReference>
<feature type="domain" description="Aminoglycoside phosphotransferase" evidence="1">
    <location>
        <begin position="30"/>
        <end position="309"/>
    </location>
</feature>
<dbReference type="InterPro" id="IPR002575">
    <property type="entry name" value="Aminoglycoside_PTrfase"/>
</dbReference>
<dbReference type="Proteomes" id="UP000830729">
    <property type="component" value="Chromosome"/>
</dbReference>
<proteinExistence type="predicted"/>
<sequence length="364" mass="39681">MVRDERLPEPDAEAVAGAARAACGRAVAEVTPVSKGINAIYRIDFADGDAAVLKAATFNTTAELRPEPYLLETLRDETALPLPEVLAIAEDGGPLGVFHFLLDYREGRQIRDLDGLSWSERERLVRAVGRHLARLHEFRLAETGAPVAADLGADDCGPLRMTDPGDGATPTFTTGDGVDSWGEVFASLADHPVSLVEQVQCGDDPGRFADLVPEIVAAFDGVADDVRDPASPTVLHRDFHLDNLVLAPEADADGGVGIRSVLDFGDPYVGDYRLDLAFAEDAVVRVQLPTADRAADLAGLLRRSYARERGIDPSEIVTREYHYYLLVQRCRWMAVAVDWDACDDPAAVERAYRSFVRERLAEIE</sequence>
<dbReference type="SUPFAM" id="SSF56112">
    <property type="entry name" value="Protein kinase-like (PK-like)"/>
    <property type="match status" value="1"/>
</dbReference>
<evidence type="ECO:0000313" key="2">
    <source>
        <dbReference type="EMBL" id="UPV73348.1"/>
    </source>
</evidence>
<dbReference type="Gene3D" id="3.90.1200.10">
    <property type="match status" value="1"/>
</dbReference>
<dbReference type="Gene3D" id="3.30.200.20">
    <property type="entry name" value="Phosphorylase Kinase, domain 1"/>
    <property type="match status" value="1"/>
</dbReference>
<evidence type="ECO:0000259" key="1">
    <source>
        <dbReference type="Pfam" id="PF01636"/>
    </source>
</evidence>
<dbReference type="EMBL" id="CP096659">
    <property type="protein sequence ID" value="UPV73348.1"/>
    <property type="molecule type" value="Genomic_DNA"/>
</dbReference>
<dbReference type="Pfam" id="PF01636">
    <property type="entry name" value="APH"/>
    <property type="match status" value="1"/>
</dbReference>
<reference evidence="2 3" key="1">
    <citation type="submission" date="2022-04" db="EMBL/GenBank/DDBJ databases">
        <title>Diverse halophilic archaea isolated from saline environments.</title>
        <authorList>
            <person name="Cui H.-L."/>
        </authorList>
    </citation>
    <scope>NUCLEOTIDE SEQUENCE [LARGE SCALE GENOMIC DNA]</scope>
    <source>
        <strain evidence="2 3">XZYJT49</strain>
    </source>
</reference>
<protein>
    <submittedName>
        <fullName evidence="2">Phosphotransferase</fullName>
    </submittedName>
</protein>
<dbReference type="InterPro" id="IPR051678">
    <property type="entry name" value="AGP_Transferase"/>
</dbReference>
<dbReference type="KEGG" id="halx:M0R89_12415"/>
<keyword evidence="3" id="KW-1185">Reference proteome</keyword>
<name>A0A8U0HR38_9EURY</name>
<accession>A0A8U0HR38</accession>
<gene>
    <name evidence="2" type="ORF">M0R89_12415</name>
</gene>
<organism evidence="2 3">
    <name type="scientific">Halorussus limi</name>
    <dbReference type="NCBI Taxonomy" id="2938695"/>
    <lineage>
        <taxon>Archaea</taxon>
        <taxon>Methanobacteriati</taxon>
        <taxon>Methanobacteriota</taxon>
        <taxon>Stenosarchaea group</taxon>
        <taxon>Halobacteria</taxon>
        <taxon>Halobacteriales</taxon>
        <taxon>Haladaptataceae</taxon>
        <taxon>Halorussus</taxon>
    </lineage>
</organism>
<dbReference type="RefSeq" id="WP_248649404.1">
    <property type="nucleotide sequence ID" value="NZ_CP096659.1"/>
</dbReference>
<dbReference type="PANTHER" id="PTHR21310">
    <property type="entry name" value="AMINOGLYCOSIDE PHOSPHOTRANSFERASE-RELATED-RELATED"/>
    <property type="match status" value="1"/>
</dbReference>